<evidence type="ECO:0000259" key="6">
    <source>
        <dbReference type="PROSITE" id="PS50016"/>
    </source>
</evidence>
<dbReference type="PANTHER" id="PTHR12618">
    <property type="entry name" value="PHD AND RING FINGER DOMAIN-CONTAINING PROTEIN 1"/>
    <property type="match status" value="1"/>
</dbReference>
<reference evidence="9" key="1">
    <citation type="submission" date="2016-02" db="EMBL/GenBank/DDBJ databases">
        <title>Comparative genomics of biotechnologically important yeasts.</title>
        <authorList>
            <consortium name="DOE Joint Genome Institute"/>
            <person name="Riley R."/>
            <person name="Haridas S."/>
            <person name="Wolfe K.H."/>
            <person name="Lopes M.R."/>
            <person name="Hittinger C.T."/>
            <person name="Goker M."/>
            <person name="Salamov A."/>
            <person name="Wisecaver J."/>
            <person name="Long T.M."/>
            <person name="Aerts A.L."/>
            <person name="Barry K."/>
            <person name="Choi C."/>
            <person name="Clum A."/>
            <person name="Coughlan A.Y."/>
            <person name="Deshpande S."/>
            <person name="Douglass A.P."/>
            <person name="Hanson S.J."/>
            <person name="Klenk H.-P."/>
            <person name="Labutti K."/>
            <person name="Lapidus A."/>
            <person name="Lindquist E."/>
            <person name="Lipzen A."/>
            <person name="Meier-Kolthoff J.P."/>
            <person name="Ohm R.A."/>
            <person name="Otillar R.P."/>
            <person name="Pangilinan J."/>
            <person name="Peng Y."/>
            <person name="Rokas A."/>
            <person name="Rosa C.A."/>
            <person name="Scheuner C."/>
            <person name="Sibirny A.A."/>
            <person name="Slot J.C."/>
            <person name="Stielow J.B."/>
            <person name="Sun H."/>
            <person name="Kurtzman C.P."/>
            <person name="Blackwell M."/>
            <person name="Jeffries T.W."/>
            <person name="Grigoriev I.V."/>
        </authorList>
    </citation>
    <scope>NUCLEOTIDE SEQUENCE [LARGE SCALE GENOMIC DNA]</scope>
    <source>
        <strain evidence="9">NRRL Y-17796</strain>
    </source>
</reference>
<dbReference type="AlphaFoldDB" id="A0A1E4TK53"/>
<dbReference type="InterPro" id="IPR011011">
    <property type="entry name" value="Znf_FYVE_PHD"/>
</dbReference>
<feature type="domain" description="RING-type" evidence="7">
    <location>
        <begin position="7"/>
        <end position="87"/>
    </location>
</feature>
<feature type="compositionally biased region" description="Low complexity" evidence="5">
    <location>
        <begin position="312"/>
        <end position="338"/>
    </location>
</feature>
<keyword evidence="1" id="KW-0479">Metal-binding</keyword>
<feature type="compositionally biased region" description="Basic residues" evidence="5">
    <location>
        <begin position="339"/>
        <end position="349"/>
    </location>
</feature>
<feature type="compositionally biased region" description="Polar residues" evidence="5">
    <location>
        <begin position="254"/>
        <end position="263"/>
    </location>
</feature>
<dbReference type="InterPro" id="IPR001841">
    <property type="entry name" value="Znf_RING"/>
</dbReference>
<evidence type="ECO:0000256" key="3">
    <source>
        <dbReference type="ARBA" id="ARBA00022833"/>
    </source>
</evidence>
<dbReference type="Proteomes" id="UP000095023">
    <property type="component" value="Unassembled WGS sequence"/>
</dbReference>
<keyword evidence="3" id="KW-0862">Zinc</keyword>
<feature type="compositionally biased region" description="Polar residues" evidence="5">
    <location>
        <begin position="356"/>
        <end position="389"/>
    </location>
</feature>
<dbReference type="SMART" id="SM00249">
    <property type="entry name" value="PHD"/>
    <property type="match status" value="1"/>
</dbReference>
<feature type="region of interest" description="Disordered" evidence="5">
    <location>
        <begin position="306"/>
        <end position="391"/>
    </location>
</feature>
<dbReference type="InterPro" id="IPR019786">
    <property type="entry name" value="Zinc_finger_PHD-type_CS"/>
</dbReference>
<accession>A0A1E4TK53</accession>
<dbReference type="PROSITE" id="PS01359">
    <property type="entry name" value="ZF_PHD_1"/>
    <property type="match status" value="1"/>
</dbReference>
<dbReference type="InterPro" id="IPR019787">
    <property type="entry name" value="Znf_PHD-finger"/>
</dbReference>
<keyword evidence="9" id="KW-1185">Reference proteome</keyword>
<dbReference type="PROSITE" id="PS50016">
    <property type="entry name" value="ZF_PHD_2"/>
    <property type="match status" value="1"/>
</dbReference>
<evidence type="ECO:0000313" key="9">
    <source>
        <dbReference type="Proteomes" id="UP000095023"/>
    </source>
</evidence>
<dbReference type="Gene3D" id="3.30.40.10">
    <property type="entry name" value="Zinc/RING finger domain, C3HC4 (zinc finger)"/>
    <property type="match status" value="2"/>
</dbReference>
<evidence type="ECO:0000259" key="7">
    <source>
        <dbReference type="PROSITE" id="PS50089"/>
    </source>
</evidence>
<dbReference type="SMART" id="SM00184">
    <property type="entry name" value="RING"/>
    <property type="match status" value="2"/>
</dbReference>
<evidence type="ECO:0000256" key="4">
    <source>
        <dbReference type="PROSITE-ProRule" id="PRU00175"/>
    </source>
</evidence>
<evidence type="ECO:0000256" key="1">
    <source>
        <dbReference type="ARBA" id="ARBA00022723"/>
    </source>
</evidence>
<evidence type="ECO:0008006" key="10">
    <source>
        <dbReference type="Google" id="ProtNLM"/>
    </source>
</evidence>
<keyword evidence="2 4" id="KW-0863">Zinc-finger</keyword>
<dbReference type="GO" id="GO:0008270">
    <property type="term" value="F:zinc ion binding"/>
    <property type="evidence" value="ECO:0007669"/>
    <property type="project" value="UniProtKB-KW"/>
</dbReference>
<dbReference type="SUPFAM" id="SSF57903">
    <property type="entry name" value="FYVE/PHD zinc finger"/>
    <property type="match status" value="1"/>
</dbReference>
<feature type="domain" description="PHD-type" evidence="6">
    <location>
        <begin position="138"/>
        <end position="186"/>
    </location>
</feature>
<gene>
    <name evidence="8" type="ORF">CANCADRAFT_42735</name>
</gene>
<dbReference type="InterPro" id="IPR001965">
    <property type="entry name" value="Znf_PHD"/>
</dbReference>
<dbReference type="Pfam" id="PF13639">
    <property type="entry name" value="zf-RING_2"/>
    <property type="match status" value="1"/>
</dbReference>
<sequence>MLEEESCNICYLSLVSPEEQLALTIDKAALPVITSTNSTTPLRTRSKTHAEHQKLAAKVGLLSCNHYFHFQCIMCWANRSSTCPLCRQEFRSISIRDRPDSDEIKCVLVQHRSAPSDDHTSVDDTVTSTDDELAAISWLPCRVCDSNGNDSELLICDECEATYHSSCLGFDTIPQGDWYCPDCMYIISQWQSTNRRARDTHDYNATPFSLRESAGLRYRRHLGPRRAALAALEVISHRHTSSSSAMRSPYMLRSRTSNGRAQTSALTAVPSLLRNETTPPPTDTLQISPEEQQAWGMFEQARTLGSDPALVSPSTTTVAGTSSTSSASSTSSTSPITTRTRRRLPRRSLHNAGESAGNSSLSSTTPELLRVNSSSSPMNYASQESTPTRVSRRVNQMLEEIRSPATSQPIIRYNRALVIDDSSYSSASSSGQTTPPRVSFEQKQEVQSFVRDKLRPLHRQRRLRSREYTAINKTVSRMVYAYMSECGEAEETNWKEYADELLQKYI</sequence>
<dbReference type="InterPro" id="IPR047157">
    <property type="entry name" value="PHRF1/Atg35"/>
</dbReference>
<dbReference type="PANTHER" id="PTHR12618:SF20">
    <property type="entry name" value="PHD AND RING FINGER DOMAIN-CONTAINING PROTEIN 1"/>
    <property type="match status" value="1"/>
</dbReference>
<dbReference type="SUPFAM" id="SSF57850">
    <property type="entry name" value="RING/U-box"/>
    <property type="match status" value="1"/>
</dbReference>
<protein>
    <recommendedName>
        <fullName evidence="10">PHD-type domain-containing protein</fullName>
    </recommendedName>
</protein>
<dbReference type="Pfam" id="PF00628">
    <property type="entry name" value="PHD"/>
    <property type="match status" value="1"/>
</dbReference>
<name>A0A1E4TK53_9ASCO</name>
<dbReference type="InterPro" id="IPR013083">
    <property type="entry name" value="Znf_RING/FYVE/PHD"/>
</dbReference>
<dbReference type="PROSITE" id="PS50089">
    <property type="entry name" value="ZF_RING_2"/>
    <property type="match status" value="1"/>
</dbReference>
<organism evidence="8 9">
    <name type="scientific">Tortispora caseinolytica NRRL Y-17796</name>
    <dbReference type="NCBI Taxonomy" id="767744"/>
    <lineage>
        <taxon>Eukaryota</taxon>
        <taxon>Fungi</taxon>
        <taxon>Dikarya</taxon>
        <taxon>Ascomycota</taxon>
        <taxon>Saccharomycotina</taxon>
        <taxon>Trigonopsidomycetes</taxon>
        <taxon>Trigonopsidales</taxon>
        <taxon>Trigonopsidaceae</taxon>
        <taxon>Tortispora</taxon>
    </lineage>
</organism>
<proteinExistence type="predicted"/>
<dbReference type="OrthoDB" id="8062037at2759"/>
<evidence type="ECO:0000256" key="5">
    <source>
        <dbReference type="SAM" id="MobiDB-lite"/>
    </source>
</evidence>
<evidence type="ECO:0000313" key="8">
    <source>
        <dbReference type="EMBL" id="ODV92116.1"/>
    </source>
</evidence>
<feature type="region of interest" description="Disordered" evidence="5">
    <location>
        <begin position="243"/>
        <end position="263"/>
    </location>
</feature>
<evidence type="ECO:0000256" key="2">
    <source>
        <dbReference type="ARBA" id="ARBA00022771"/>
    </source>
</evidence>
<dbReference type="EMBL" id="KV453841">
    <property type="protein sequence ID" value="ODV92116.1"/>
    <property type="molecule type" value="Genomic_DNA"/>
</dbReference>